<sequence length="298" mass="33744">MNLDNIDVPEDVIEYVRDVFKLADRRATSKLDRMPTTHEEWLDFSLIDAISEASGPHETQSGVTVDIAVHFVGGGVHWKRWEVADLGFIVNFRRPSELIRTKVVLLQSKRLYPRESEFIEDAGVTMHGGFGSLMEPSSLLGKGPRNFTFDEACRYKALQIGDRQWQSIADYEENYKIPVHYLLYHPHAIPYSEVEIPVRLPVRFNESEPEVGSRVLRASVLHLLARTFPRNYAPSYAEVKGKVPALGVQLPDFVADEVLKCREGYVVDDGIENEGLRRVFSQRSAPIAAAIRVDIVLP</sequence>
<gene>
    <name evidence="1" type="ORF">SAMN04489713_13439</name>
</gene>
<protein>
    <submittedName>
        <fullName evidence="1">Uncharacterized protein</fullName>
    </submittedName>
</protein>
<keyword evidence="2" id="KW-1185">Reference proteome</keyword>
<dbReference type="Proteomes" id="UP000183413">
    <property type="component" value="Unassembled WGS sequence"/>
</dbReference>
<reference evidence="1 2" key="1">
    <citation type="submission" date="2016-10" db="EMBL/GenBank/DDBJ databases">
        <authorList>
            <person name="de Groot N.N."/>
        </authorList>
    </citation>
    <scope>NUCLEOTIDE SEQUENCE [LARGE SCALE GENOMIC DNA]</scope>
    <source>
        <strain evidence="1 2">DSM 43067</strain>
    </source>
</reference>
<evidence type="ECO:0000313" key="1">
    <source>
        <dbReference type="EMBL" id="SFQ45111.1"/>
    </source>
</evidence>
<organism evidence="1 2">
    <name type="scientific">Actinomadura madurae</name>
    <dbReference type="NCBI Taxonomy" id="1993"/>
    <lineage>
        <taxon>Bacteria</taxon>
        <taxon>Bacillati</taxon>
        <taxon>Actinomycetota</taxon>
        <taxon>Actinomycetes</taxon>
        <taxon>Streptosporangiales</taxon>
        <taxon>Thermomonosporaceae</taxon>
        <taxon>Actinomadura</taxon>
    </lineage>
</organism>
<evidence type="ECO:0000313" key="2">
    <source>
        <dbReference type="Proteomes" id="UP000183413"/>
    </source>
</evidence>
<accession>A0A1I5YLJ5</accession>
<dbReference type="AlphaFoldDB" id="A0A1I5YLJ5"/>
<proteinExistence type="predicted"/>
<dbReference type="RefSeq" id="WP_143118876.1">
    <property type="nucleotide sequence ID" value="NZ_FOVH01000034.1"/>
</dbReference>
<dbReference type="EMBL" id="FOVH01000034">
    <property type="protein sequence ID" value="SFQ45111.1"/>
    <property type="molecule type" value="Genomic_DNA"/>
</dbReference>
<dbReference type="InParanoid" id="A0A1I5YLJ5"/>
<name>A0A1I5YLJ5_9ACTN</name>